<proteinExistence type="predicted"/>
<dbReference type="SMART" id="SM00966">
    <property type="entry name" value="SpoVT_AbrB"/>
    <property type="match status" value="1"/>
</dbReference>
<protein>
    <submittedName>
        <fullName evidence="2">AbrB/MazE/SpoVT family DNA-binding domain-containing protein</fullName>
    </submittedName>
</protein>
<dbReference type="InterPro" id="IPR039052">
    <property type="entry name" value="Antitox_PemI-like"/>
</dbReference>
<gene>
    <name evidence="2" type="ORF">V3H18_12295</name>
</gene>
<reference evidence="2 3" key="1">
    <citation type="submission" date="2024-02" db="EMBL/GenBank/DDBJ databases">
        <authorList>
            <person name="Grouzdev D."/>
        </authorList>
    </citation>
    <scope>NUCLEOTIDE SEQUENCE [LARGE SCALE GENOMIC DNA]</scope>
    <source>
        <strain evidence="2 3">9N</strain>
    </source>
</reference>
<dbReference type="PANTHER" id="PTHR40516">
    <property type="entry name" value="ANTITOXIN CHPS-RELATED"/>
    <property type="match status" value="1"/>
</dbReference>
<dbReference type="Proteomes" id="UP001350748">
    <property type="component" value="Unassembled WGS sequence"/>
</dbReference>
<dbReference type="GO" id="GO:0003677">
    <property type="term" value="F:DNA binding"/>
    <property type="evidence" value="ECO:0007669"/>
    <property type="project" value="UniProtKB-KW"/>
</dbReference>
<evidence type="ECO:0000259" key="1">
    <source>
        <dbReference type="SMART" id="SM00966"/>
    </source>
</evidence>
<organism evidence="2 3">
    <name type="scientific">Methylocystis borbori</name>
    <dbReference type="NCBI Taxonomy" id="3118750"/>
    <lineage>
        <taxon>Bacteria</taxon>
        <taxon>Pseudomonadati</taxon>
        <taxon>Pseudomonadota</taxon>
        <taxon>Alphaproteobacteria</taxon>
        <taxon>Hyphomicrobiales</taxon>
        <taxon>Methylocystaceae</taxon>
        <taxon>Methylocystis</taxon>
    </lineage>
</organism>
<keyword evidence="3" id="KW-1185">Reference proteome</keyword>
<accession>A0ABU7XJM4</accession>
<dbReference type="PANTHER" id="PTHR40516:SF1">
    <property type="entry name" value="ANTITOXIN CHPS-RELATED"/>
    <property type="match status" value="1"/>
</dbReference>
<dbReference type="InterPro" id="IPR037914">
    <property type="entry name" value="SpoVT-AbrB_sf"/>
</dbReference>
<dbReference type="RefSeq" id="WP_332082363.1">
    <property type="nucleotide sequence ID" value="NZ_JAZHYN010000038.1"/>
</dbReference>
<dbReference type="InterPro" id="IPR007159">
    <property type="entry name" value="SpoVT-AbrB_dom"/>
</dbReference>
<dbReference type="Pfam" id="PF04014">
    <property type="entry name" value="MazE_antitoxin"/>
    <property type="match status" value="1"/>
</dbReference>
<dbReference type="Gene3D" id="2.10.260.10">
    <property type="match status" value="1"/>
</dbReference>
<dbReference type="SUPFAM" id="SSF89447">
    <property type="entry name" value="AbrB/MazE/MraZ-like"/>
    <property type="match status" value="1"/>
</dbReference>
<sequence>MRIAKWGNSLAVRLPAKLVHELGLKEGDELSLTVKGQKAVEVAAEKRPSAEELLARVKEIRDKFPADFKFDREEANARR</sequence>
<evidence type="ECO:0000313" key="3">
    <source>
        <dbReference type="Proteomes" id="UP001350748"/>
    </source>
</evidence>
<comment type="caution">
    <text evidence="2">The sequence shown here is derived from an EMBL/GenBank/DDBJ whole genome shotgun (WGS) entry which is preliminary data.</text>
</comment>
<keyword evidence="2" id="KW-0238">DNA-binding</keyword>
<dbReference type="EMBL" id="JAZHYN010000038">
    <property type="protein sequence ID" value="MEF3367315.1"/>
    <property type="molecule type" value="Genomic_DNA"/>
</dbReference>
<feature type="domain" description="SpoVT-AbrB" evidence="1">
    <location>
        <begin position="4"/>
        <end position="50"/>
    </location>
</feature>
<name>A0ABU7XJM4_9HYPH</name>
<evidence type="ECO:0000313" key="2">
    <source>
        <dbReference type="EMBL" id="MEF3367315.1"/>
    </source>
</evidence>